<reference evidence="3 4" key="1">
    <citation type="submission" date="2016-10" db="EMBL/GenBank/DDBJ databases">
        <authorList>
            <person name="de Groot N.N."/>
        </authorList>
    </citation>
    <scope>NUCLEOTIDE SEQUENCE [LARGE SCALE GENOMIC DNA]</scope>
    <source>
        <strain evidence="3 4">CPCC 202699</strain>
    </source>
</reference>
<dbReference type="Pfam" id="PF02720">
    <property type="entry name" value="DUF222"/>
    <property type="match status" value="1"/>
</dbReference>
<gene>
    <name evidence="3" type="ORF">SAMN05421504_105246</name>
</gene>
<dbReference type="InterPro" id="IPR003870">
    <property type="entry name" value="DUF222"/>
</dbReference>
<name>A0A1H3J5Q0_9PSEU</name>
<feature type="domain" description="DUF222" evidence="2">
    <location>
        <begin position="56"/>
        <end position="198"/>
    </location>
</feature>
<evidence type="ECO:0000259" key="2">
    <source>
        <dbReference type="Pfam" id="PF02720"/>
    </source>
</evidence>
<feature type="region of interest" description="Disordered" evidence="1">
    <location>
        <begin position="258"/>
        <end position="324"/>
    </location>
</feature>
<dbReference type="OrthoDB" id="5241234at2"/>
<accession>A0A1H3J5Q0</accession>
<dbReference type="Proteomes" id="UP000199515">
    <property type="component" value="Unassembled WGS sequence"/>
</dbReference>
<organism evidence="3 4">
    <name type="scientific">Amycolatopsis xylanica</name>
    <dbReference type="NCBI Taxonomy" id="589385"/>
    <lineage>
        <taxon>Bacteria</taxon>
        <taxon>Bacillati</taxon>
        <taxon>Actinomycetota</taxon>
        <taxon>Actinomycetes</taxon>
        <taxon>Pseudonocardiales</taxon>
        <taxon>Pseudonocardiaceae</taxon>
        <taxon>Amycolatopsis</taxon>
    </lineage>
</organism>
<protein>
    <recommendedName>
        <fullName evidence="2">DUF222 domain-containing protein</fullName>
    </recommendedName>
</protein>
<dbReference type="EMBL" id="FNON01000005">
    <property type="protein sequence ID" value="SDY34879.1"/>
    <property type="molecule type" value="Genomic_DNA"/>
</dbReference>
<evidence type="ECO:0000313" key="3">
    <source>
        <dbReference type="EMBL" id="SDY34879.1"/>
    </source>
</evidence>
<keyword evidence="4" id="KW-1185">Reference proteome</keyword>
<dbReference type="STRING" id="589385.SAMN05421504_105246"/>
<feature type="region of interest" description="Disordered" evidence="1">
    <location>
        <begin position="172"/>
        <end position="192"/>
    </location>
</feature>
<dbReference type="AlphaFoldDB" id="A0A1H3J5Q0"/>
<evidence type="ECO:0000313" key="4">
    <source>
        <dbReference type="Proteomes" id="UP000199515"/>
    </source>
</evidence>
<evidence type="ECO:0000256" key="1">
    <source>
        <dbReference type="SAM" id="MobiDB-lite"/>
    </source>
</evidence>
<sequence>MIKTNGQTVLYIITAEEREALKTLLPEQQGIGICADASALSEMPETSLVNLIDSTNTMIAQHQALRYRAIAELNRRRRRSNEVPALLAAALNVGHDQAQGLVADADALVNRLPKTLGLLERGLLDGSKAATVCKSTANLSDDDARSVDKALEDRLPNKTDDSKVRRAANYEADKADPERHARHATRRNDAARKVTVTQHLVTRSTSLFIRNCEPAKVAAAYERIDQGARRLKTADETRSMDELRADVALELLLSRRKRRSNSRRRFPASGCDDARRAGRQSRASRKSSSTGRPAQGEPATASPTSNVPEPRAGEQPVHRSHGGG</sequence>
<proteinExistence type="predicted"/>
<dbReference type="RefSeq" id="WP_091292384.1">
    <property type="nucleotide sequence ID" value="NZ_FNON01000005.1"/>
</dbReference>